<keyword evidence="3 8" id="KW-1133">Transmembrane helix</keyword>
<feature type="transmembrane region" description="Helical" evidence="8">
    <location>
        <begin position="20"/>
        <end position="44"/>
    </location>
</feature>
<dbReference type="AlphaFoldDB" id="A0A3Q3K3M1"/>
<keyword evidence="6" id="KW-0675">Receptor</keyword>
<dbReference type="GO" id="GO:0009897">
    <property type="term" value="C:external side of plasma membrane"/>
    <property type="evidence" value="ECO:0007669"/>
    <property type="project" value="TreeGrafter"/>
</dbReference>
<comment type="subcellular location">
    <subcellularLocation>
        <location evidence="1">Membrane</location>
        <topology evidence="1">Multi-pass membrane protein</topology>
    </subcellularLocation>
</comment>
<dbReference type="GO" id="GO:0019722">
    <property type="term" value="P:calcium-mediated signaling"/>
    <property type="evidence" value="ECO:0007669"/>
    <property type="project" value="TreeGrafter"/>
</dbReference>
<protein>
    <recommendedName>
        <fullName evidence="9">G-protein coupled receptors family 1 profile domain-containing protein</fullName>
    </recommendedName>
</protein>
<keyword evidence="11" id="KW-1185">Reference proteome</keyword>
<dbReference type="STRING" id="43700.ENSMALP00000027435"/>
<dbReference type="InterPro" id="IPR017452">
    <property type="entry name" value="GPCR_Rhodpsn_7TM"/>
</dbReference>
<dbReference type="Pfam" id="PF00001">
    <property type="entry name" value="7tm_1"/>
    <property type="match status" value="1"/>
</dbReference>
<dbReference type="PROSITE" id="PS50262">
    <property type="entry name" value="G_PROTEIN_RECEP_F1_2"/>
    <property type="match status" value="1"/>
</dbReference>
<dbReference type="InterPro" id="IPR050119">
    <property type="entry name" value="CCR1-9-like"/>
</dbReference>
<evidence type="ECO:0000313" key="10">
    <source>
        <dbReference type="Ensembl" id="ENSMALP00000027435.1"/>
    </source>
</evidence>
<feature type="domain" description="G-protein coupled receptors family 1 profile" evidence="9">
    <location>
        <begin position="1"/>
        <end position="117"/>
    </location>
</feature>
<evidence type="ECO:0000256" key="3">
    <source>
        <dbReference type="ARBA" id="ARBA00022989"/>
    </source>
</evidence>
<dbReference type="GO" id="GO:0016493">
    <property type="term" value="F:C-C chemokine receptor activity"/>
    <property type="evidence" value="ECO:0007669"/>
    <property type="project" value="TreeGrafter"/>
</dbReference>
<dbReference type="PANTHER" id="PTHR10489:SF627">
    <property type="entry name" value="C-C CHEMOKINE RECEPTOR TYPE 8"/>
    <property type="match status" value="1"/>
</dbReference>
<proteinExistence type="predicted"/>
<dbReference type="Gene3D" id="1.20.1070.10">
    <property type="entry name" value="Rhodopsin 7-helix transmembrane proteins"/>
    <property type="match status" value="1"/>
</dbReference>
<dbReference type="GO" id="GO:0006955">
    <property type="term" value="P:immune response"/>
    <property type="evidence" value="ECO:0007669"/>
    <property type="project" value="TreeGrafter"/>
</dbReference>
<reference evidence="10" key="1">
    <citation type="submission" date="2025-08" db="UniProtKB">
        <authorList>
            <consortium name="Ensembl"/>
        </authorList>
    </citation>
    <scope>IDENTIFICATION</scope>
</reference>
<dbReference type="SUPFAM" id="SSF81321">
    <property type="entry name" value="Family A G protein-coupled receptor-like"/>
    <property type="match status" value="1"/>
</dbReference>
<evidence type="ECO:0000256" key="4">
    <source>
        <dbReference type="ARBA" id="ARBA00023040"/>
    </source>
</evidence>
<name>A0A3Q3K3M1_MONAL</name>
<keyword evidence="4" id="KW-0297">G-protein coupled receptor</keyword>
<dbReference type="GO" id="GO:0060326">
    <property type="term" value="P:cell chemotaxis"/>
    <property type="evidence" value="ECO:0007669"/>
    <property type="project" value="TreeGrafter"/>
</dbReference>
<dbReference type="GO" id="GO:0019957">
    <property type="term" value="F:C-C chemokine binding"/>
    <property type="evidence" value="ECO:0007669"/>
    <property type="project" value="TreeGrafter"/>
</dbReference>
<dbReference type="PANTHER" id="PTHR10489">
    <property type="entry name" value="CELL ADHESION MOLECULE"/>
    <property type="match status" value="1"/>
</dbReference>
<feature type="transmembrane region" description="Helical" evidence="8">
    <location>
        <begin position="56"/>
        <end position="74"/>
    </location>
</feature>
<evidence type="ECO:0000313" key="11">
    <source>
        <dbReference type="Proteomes" id="UP000261600"/>
    </source>
</evidence>
<reference evidence="10" key="2">
    <citation type="submission" date="2025-09" db="UniProtKB">
        <authorList>
            <consortium name="Ensembl"/>
        </authorList>
    </citation>
    <scope>IDENTIFICATION</scope>
</reference>
<evidence type="ECO:0000256" key="5">
    <source>
        <dbReference type="ARBA" id="ARBA00023136"/>
    </source>
</evidence>
<accession>A0A3Q3K3M1</accession>
<organism evidence="10 11">
    <name type="scientific">Monopterus albus</name>
    <name type="common">Swamp eel</name>
    <dbReference type="NCBI Taxonomy" id="43700"/>
    <lineage>
        <taxon>Eukaryota</taxon>
        <taxon>Metazoa</taxon>
        <taxon>Chordata</taxon>
        <taxon>Craniata</taxon>
        <taxon>Vertebrata</taxon>
        <taxon>Euteleostomi</taxon>
        <taxon>Actinopterygii</taxon>
        <taxon>Neopterygii</taxon>
        <taxon>Teleostei</taxon>
        <taxon>Neoteleostei</taxon>
        <taxon>Acanthomorphata</taxon>
        <taxon>Anabantaria</taxon>
        <taxon>Synbranchiformes</taxon>
        <taxon>Synbranchidae</taxon>
        <taxon>Monopterus</taxon>
    </lineage>
</organism>
<evidence type="ECO:0000256" key="8">
    <source>
        <dbReference type="SAM" id="Phobius"/>
    </source>
</evidence>
<keyword evidence="5 8" id="KW-0472">Membrane</keyword>
<evidence type="ECO:0000256" key="7">
    <source>
        <dbReference type="ARBA" id="ARBA00023224"/>
    </source>
</evidence>
<keyword evidence="7" id="KW-0807">Transducer</keyword>
<dbReference type="InterPro" id="IPR000276">
    <property type="entry name" value="GPCR_Rhodpsn"/>
</dbReference>
<evidence type="ECO:0000259" key="9">
    <source>
        <dbReference type="PROSITE" id="PS50262"/>
    </source>
</evidence>
<evidence type="ECO:0000256" key="6">
    <source>
        <dbReference type="ARBA" id="ARBA00023170"/>
    </source>
</evidence>
<dbReference type="Proteomes" id="UP000261600">
    <property type="component" value="Unplaced"/>
</dbReference>
<evidence type="ECO:0000256" key="1">
    <source>
        <dbReference type="ARBA" id="ARBA00004141"/>
    </source>
</evidence>
<evidence type="ECO:0000256" key="2">
    <source>
        <dbReference type="ARBA" id="ARBA00022692"/>
    </source>
</evidence>
<dbReference type="PRINTS" id="PR00237">
    <property type="entry name" value="GPCRRHODOPSN"/>
</dbReference>
<sequence length="141" mass="16134">MCNSSSSNSHFWRVFSLFKMNIVGLFIPVIIMGFCYSQIIWTLLTSQSSKKQAIRLVLVVVIVFVCCWLPYNIASFFKALELLGIYTDCEKSKAIILTLQITEAISYSHSSFNPILYVFASQICIRRACITFILQRPCVRL</sequence>
<dbReference type="GO" id="GO:0007204">
    <property type="term" value="P:positive regulation of cytosolic calcium ion concentration"/>
    <property type="evidence" value="ECO:0007669"/>
    <property type="project" value="TreeGrafter"/>
</dbReference>
<dbReference type="Ensembl" id="ENSMALT00000027938.1">
    <property type="protein sequence ID" value="ENSMALP00000027435.1"/>
    <property type="gene ID" value="ENSMALG00000019038.1"/>
</dbReference>
<keyword evidence="2 8" id="KW-0812">Transmembrane</keyword>